<dbReference type="Proteomes" id="UP000315133">
    <property type="component" value="Unassembled WGS sequence"/>
</dbReference>
<dbReference type="InterPro" id="IPR011060">
    <property type="entry name" value="RibuloseP-bd_barrel"/>
</dbReference>
<evidence type="ECO:0000256" key="1">
    <source>
        <dbReference type="ARBA" id="ARBA00000056"/>
    </source>
</evidence>
<accession>A0A543K7P9</accession>
<evidence type="ECO:0000256" key="3">
    <source>
        <dbReference type="ARBA" id="ARBA00005081"/>
    </source>
</evidence>
<comment type="caution">
    <text evidence="8">The sequence shown here is derived from an EMBL/GenBank/DDBJ whole genome shotgun (WGS) entry which is preliminary data.</text>
</comment>
<dbReference type="NCBIfam" id="NF002231">
    <property type="entry name" value="PRK01130.1"/>
    <property type="match status" value="1"/>
</dbReference>
<comment type="catalytic activity">
    <reaction evidence="1 7">
        <text>an N-acyl-D-glucosamine 6-phosphate = an N-acyl-D-mannosamine 6-phosphate</text>
        <dbReference type="Rhea" id="RHEA:23932"/>
        <dbReference type="ChEBI" id="CHEBI:57599"/>
        <dbReference type="ChEBI" id="CHEBI:57666"/>
        <dbReference type="EC" id="5.1.3.9"/>
    </reaction>
</comment>
<dbReference type="InterPro" id="IPR007260">
    <property type="entry name" value="NanE"/>
</dbReference>
<dbReference type="EC" id="5.1.3.9" evidence="7"/>
<proteinExistence type="inferred from homology"/>
<comment type="function">
    <text evidence="2 7">Converts N-acetylmannosamine-6-phosphate (ManNAc-6-P) to N-acetylglucosamine-6-phosphate (GlcNAc-6-P).</text>
</comment>
<name>A0A543K7P9_9MICO</name>
<dbReference type="GO" id="GO:0006053">
    <property type="term" value="P:N-acetylmannosamine catabolic process"/>
    <property type="evidence" value="ECO:0007669"/>
    <property type="project" value="TreeGrafter"/>
</dbReference>
<dbReference type="UniPathway" id="UPA00629">
    <property type="reaction ID" value="UER00682"/>
</dbReference>
<evidence type="ECO:0000256" key="6">
    <source>
        <dbReference type="ARBA" id="ARBA00023277"/>
    </source>
</evidence>
<dbReference type="Gene3D" id="3.20.20.70">
    <property type="entry name" value="Aldolase class I"/>
    <property type="match status" value="1"/>
</dbReference>
<dbReference type="OrthoDB" id="9781704at2"/>
<evidence type="ECO:0000256" key="7">
    <source>
        <dbReference type="HAMAP-Rule" id="MF_01235"/>
    </source>
</evidence>
<keyword evidence="9" id="KW-1185">Reference proteome</keyword>
<dbReference type="PANTHER" id="PTHR36204">
    <property type="entry name" value="N-ACETYLMANNOSAMINE-6-PHOSPHATE 2-EPIMERASE-RELATED"/>
    <property type="match status" value="1"/>
</dbReference>
<dbReference type="GO" id="GO:0019262">
    <property type="term" value="P:N-acetylneuraminate catabolic process"/>
    <property type="evidence" value="ECO:0007669"/>
    <property type="project" value="UniProtKB-UniRule"/>
</dbReference>
<evidence type="ECO:0000256" key="5">
    <source>
        <dbReference type="ARBA" id="ARBA00023235"/>
    </source>
</evidence>
<dbReference type="EMBL" id="VFPU01000002">
    <property type="protein sequence ID" value="TQM91109.1"/>
    <property type="molecule type" value="Genomic_DNA"/>
</dbReference>
<dbReference type="PANTHER" id="PTHR36204:SF1">
    <property type="entry name" value="N-ACETYLMANNOSAMINE-6-PHOSPHATE 2-EPIMERASE-RELATED"/>
    <property type="match status" value="1"/>
</dbReference>
<dbReference type="InterPro" id="IPR013785">
    <property type="entry name" value="Aldolase_TIM"/>
</dbReference>
<dbReference type="GO" id="GO:0047465">
    <property type="term" value="F:N-acylglucosamine-6-phosphate 2-epimerase activity"/>
    <property type="evidence" value="ECO:0007669"/>
    <property type="project" value="UniProtKB-EC"/>
</dbReference>
<comment type="pathway">
    <text evidence="3 7">Amino-sugar metabolism; N-acetylneuraminate degradation; D-fructose 6-phosphate from N-acetylneuraminate: step 3/5.</text>
</comment>
<dbReference type="GO" id="GO:0005975">
    <property type="term" value="P:carbohydrate metabolic process"/>
    <property type="evidence" value="ECO:0007669"/>
    <property type="project" value="UniProtKB-UniRule"/>
</dbReference>
<dbReference type="SUPFAM" id="SSF51366">
    <property type="entry name" value="Ribulose-phoshate binding barrel"/>
    <property type="match status" value="1"/>
</dbReference>
<protein>
    <recommendedName>
        <fullName evidence="7">Putative N-acetylmannosamine-6-phosphate 2-epimerase</fullName>
        <ecNumber evidence="7">5.1.3.9</ecNumber>
    </recommendedName>
    <alternativeName>
        <fullName evidence="7">ManNAc-6-P epimerase</fullName>
    </alternativeName>
</protein>
<dbReference type="AlphaFoldDB" id="A0A543K7P9"/>
<evidence type="ECO:0000256" key="4">
    <source>
        <dbReference type="ARBA" id="ARBA00007439"/>
    </source>
</evidence>
<evidence type="ECO:0000313" key="8">
    <source>
        <dbReference type="EMBL" id="TQM91109.1"/>
    </source>
</evidence>
<reference evidence="8 9" key="1">
    <citation type="submission" date="2019-06" db="EMBL/GenBank/DDBJ databases">
        <title>Sequencing the genomes of 1000 actinobacteria strains.</title>
        <authorList>
            <person name="Klenk H.-P."/>
        </authorList>
    </citation>
    <scope>NUCLEOTIDE SEQUENCE [LARGE SCALE GENOMIC DNA]</scope>
    <source>
        <strain evidence="8 9">DSM 12362</strain>
    </source>
</reference>
<keyword evidence="5 7" id="KW-0413">Isomerase</keyword>
<dbReference type="HAMAP" id="MF_01235">
    <property type="entry name" value="ManNAc6P_epimer"/>
    <property type="match status" value="1"/>
</dbReference>
<dbReference type="GO" id="GO:0005829">
    <property type="term" value="C:cytosol"/>
    <property type="evidence" value="ECO:0007669"/>
    <property type="project" value="TreeGrafter"/>
</dbReference>
<dbReference type="RefSeq" id="WP_141820511.1">
    <property type="nucleotide sequence ID" value="NZ_BAAAIL010000001.1"/>
</dbReference>
<evidence type="ECO:0000313" key="9">
    <source>
        <dbReference type="Proteomes" id="UP000315133"/>
    </source>
</evidence>
<dbReference type="Pfam" id="PF04131">
    <property type="entry name" value="NanE"/>
    <property type="match status" value="1"/>
</dbReference>
<keyword evidence="6 7" id="KW-0119">Carbohydrate metabolism</keyword>
<gene>
    <name evidence="7" type="primary">nanE</name>
    <name evidence="8" type="ORF">FB476_2835</name>
</gene>
<sequence length="231" mass="23576">MTTAAADVLATLRGRLVVSCQAYPGEPMRSPEIMAAVAAAVVEGGAAAVRVQGVEDVRATVARVGVPVVGLWKDGDAGVYITPTLRHARAVAEAGAHVVAIDATRRPRPDGSTVADTVHMLHEEHGVLVMADCDDLASAVAAAEAGADIVGTTLAGYTQARPRTEGPDLELLREVVAAVGNVPVVAEGRIHTHEHARAALAAGAHAVCVGTAITHPTSLTRWFVDAMAGGA</sequence>
<comment type="similarity">
    <text evidence="4 7">Belongs to the NanE family.</text>
</comment>
<organism evidence="8 9">
    <name type="scientific">Ornithinimicrobium humiphilum</name>
    <dbReference type="NCBI Taxonomy" id="125288"/>
    <lineage>
        <taxon>Bacteria</taxon>
        <taxon>Bacillati</taxon>
        <taxon>Actinomycetota</taxon>
        <taxon>Actinomycetes</taxon>
        <taxon>Micrococcales</taxon>
        <taxon>Ornithinimicrobiaceae</taxon>
        <taxon>Ornithinimicrobium</taxon>
    </lineage>
</organism>
<evidence type="ECO:0000256" key="2">
    <source>
        <dbReference type="ARBA" id="ARBA00002147"/>
    </source>
</evidence>